<dbReference type="PANTHER" id="PTHR21000:SF5">
    <property type="entry name" value="DIHYDROXY-ACID DEHYDRATASE, MITOCHONDRIAL"/>
    <property type="match status" value="1"/>
</dbReference>
<dbReference type="GO" id="GO:0000287">
    <property type="term" value="F:magnesium ion binding"/>
    <property type="evidence" value="ECO:0007669"/>
    <property type="project" value="UniProtKB-UniRule"/>
</dbReference>
<comment type="catalytic activity">
    <reaction evidence="15">
        <text>(2R,3R)-2,3-dihydroxy-3-methylpentanoate = (S)-3-methyl-2-oxopentanoate + H2O</text>
        <dbReference type="Rhea" id="RHEA:27694"/>
        <dbReference type="ChEBI" id="CHEBI:15377"/>
        <dbReference type="ChEBI" id="CHEBI:35146"/>
        <dbReference type="ChEBI" id="CHEBI:49258"/>
        <dbReference type="EC" id="4.2.1.9"/>
    </reaction>
</comment>
<evidence type="ECO:0000256" key="9">
    <source>
        <dbReference type="ARBA" id="ARBA00023239"/>
    </source>
</evidence>
<comment type="similarity">
    <text evidence="2 15">Belongs to the IlvD/Edd family.</text>
</comment>
<keyword evidence="7 15" id="KW-0408">Iron</keyword>
<evidence type="ECO:0000256" key="7">
    <source>
        <dbReference type="ARBA" id="ARBA00023004"/>
    </source>
</evidence>
<evidence type="ECO:0000256" key="2">
    <source>
        <dbReference type="ARBA" id="ARBA00006486"/>
    </source>
</evidence>
<feature type="binding site" evidence="15">
    <location>
        <position position="80"/>
    </location>
    <ligand>
        <name>Mg(2+)</name>
        <dbReference type="ChEBI" id="CHEBI:18420"/>
    </ligand>
</feature>
<name>A0A9X2MA79_STRMQ</name>
<comment type="pathway">
    <text evidence="12 15">Amino-acid biosynthesis; L-valine biosynthesis; L-valine from pyruvate: step 3/4.</text>
</comment>
<comment type="function">
    <text evidence="15">Functions in the biosynthesis of branched-chain amino acids. Catalyzes the dehydration of (2R,3R)-2,3-dihydroxy-3-methylpentanoate (2,3-dihydroxy-3-methylvalerate) into 2-oxo-3-methylpentanoate (2-oxo-3-methylvalerate) and of (2R)-2,3-dihydroxy-3-methylbutanoate (2,3-dihydroxyisovalerate) into 2-oxo-3-methylbutanoate (2-oxoisovalerate), the penultimate precursor to L-isoleucine and L-valine, respectively.</text>
</comment>
<evidence type="ECO:0000256" key="1">
    <source>
        <dbReference type="ARBA" id="ARBA00001946"/>
    </source>
</evidence>
<feature type="binding site" evidence="15">
    <location>
        <position position="122"/>
    </location>
    <ligand>
        <name>Mg(2+)</name>
        <dbReference type="ChEBI" id="CHEBI:18420"/>
    </ligand>
</feature>
<feature type="modified residue" description="N6-carboxylysine" evidence="15">
    <location>
        <position position="123"/>
    </location>
</feature>
<accession>A0A9X2MA79</accession>
<feature type="binding site" evidence="15">
    <location>
        <position position="48"/>
    </location>
    <ligand>
        <name>[2Fe-2S] cluster</name>
        <dbReference type="ChEBI" id="CHEBI:190135"/>
    </ligand>
</feature>
<dbReference type="InterPro" id="IPR042096">
    <property type="entry name" value="Dihydro-acid_dehy_C"/>
</dbReference>
<dbReference type="Gene3D" id="3.50.30.80">
    <property type="entry name" value="IlvD/EDD C-terminal domain-like"/>
    <property type="match status" value="1"/>
</dbReference>
<comment type="cofactor">
    <cofactor evidence="1 15">
        <name>Mg(2+)</name>
        <dbReference type="ChEBI" id="CHEBI:18420"/>
    </cofactor>
</comment>
<evidence type="ECO:0000256" key="13">
    <source>
        <dbReference type="ARBA" id="ARBA00029437"/>
    </source>
</evidence>
<dbReference type="InterPro" id="IPR056740">
    <property type="entry name" value="ILV_EDD_C"/>
</dbReference>
<dbReference type="GO" id="GO:0051537">
    <property type="term" value="F:2 iron, 2 sulfur cluster binding"/>
    <property type="evidence" value="ECO:0007669"/>
    <property type="project" value="UniProtKB-UniRule"/>
</dbReference>
<dbReference type="AlphaFoldDB" id="A0A9X2MA79"/>
<dbReference type="SUPFAM" id="SSF143975">
    <property type="entry name" value="IlvD/EDD N-terminal domain-like"/>
    <property type="match status" value="1"/>
</dbReference>
<comment type="catalytic activity">
    <reaction evidence="11">
        <text>(2R)-2,3-dihydroxy-3-methylbutanoate = 3-methyl-2-oxobutanoate + H2O</text>
        <dbReference type="Rhea" id="RHEA:24809"/>
        <dbReference type="ChEBI" id="CHEBI:11851"/>
        <dbReference type="ChEBI" id="CHEBI:15377"/>
        <dbReference type="ChEBI" id="CHEBI:49072"/>
        <dbReference type="EC" id="4.2.1.9"/>
    </reaction>
    <physiologicalReaction direction="left-to-right" evidence="11">
        <dbReference type="Rhea" id="RHEA:24810"/>
    </physiologicalReaction>
</comment>
<dbReference type="GO" id="GO:0009097">
    <property type="term" value="P:isoleucine biosynthetic process"/>
    <property type="evidence" value="ECO:0007669"/>
    <property type="project" value="UniProtKB-UniRule"/>
</dbReference>
<dbReference type="NCBIfam" id="NF002068">
    <property type="entry name" value="PRK00911.1"/>
    <property type="match status" value="1"/>
</dbReference>
<dbReference type="EMBL" id="JANIIC010000099">
    <property type="protein sequence ID" value="MCQ8835984.1"/>
    <property type="molecule type" value="Genomic_DNA"/>
</dbReference>
<comment type="cofactor">
    <cofactor evidence="15">
        <name>[2Fe-2S] cluster</name>
        <dbReference type="ChEBI" id="CHEBI:190135"/>
    </cofactor>
    <text evidence="15">Binds 1 [2Fe-2S] cluster per subunit. This cluster acts as a Lewis acid cofactor.</text>
</comment>
<comment type="pathway">
    <text evidence="13 15">Amino-acid biosynthesis; L-isoleucine biosynthesis; L-isoleucine from 2-oxobutanoate: step 3/4.</text>
</comment>
<evidence type="ECO:0000256" key="11">
    <source>
        <dbReference type="ARBA" id="ARBA00029304"/>
    </source>
</evidence>
<dbReference type="Pfam" id="PF24877">
    <property type="entry name" value="ILV_EDD_C"/>
    <property type="match status" value="1"/>
</dbReference>
<protein>
    <recommendedName>
        <fullName evidence="14 15">Dihydroxy-acid dehydratase</fullName>
        <shortName evidence="15">DAD</shortName>
        <ecNumber evidence="14 15">4.2.1.9</ecNumber>
    </recommendedName>
</protein>
<dbReference type="InterPro" id="IPR004404">
    <property type="entry name" value="DihydroxyA_deHydtase"/>
</dbReference>
<evidence type="ECO:0000256" key="12">
    <source>
        <dbReference type="ARBA" id="ARBA00029436"/>
    </source>
</evidence>
<keyword evidence="3 15" id="KW-0028">Amino-acid biosynthesis</keyword>
<comment type="caution">
    <text evidence="18">The sequence shown here is derived from an EMBL/GenBank/DDBJ whole genome shotgun (WGS) entry which is preliminary data.</text>
</comment>
<evidence type="ECO:0000256" key="14">
    <source>
        <dbReference type="ARBA" id="ARBA00029490"/>
    </source>
</evidence>
<dbReference type="PROSITE" id="PS00886">
    <property type="entry name" value="ILVD_EDD_1"/>
    <property type="match status" value="1"/>
</dbReference>
<feature type="domain" description="Dihydroxy-acid/6-phosphogluconate dehydratase N-terminal" evidence="16">
    <location>
        <begin position="33"/>
        <end position="348"/>
    </location>
</feature>
<evidence type="ECO:0000256" key="6">
    <source>
        <dbReference type="ARBA" id="ARBA00022842"/>
    </source>
</evidence>
<organism evidence="18 19">
    <name type="scientific">Streptomyces malaysiensis subsp. samsunensis</name>
    <dbReference type="NCBI Taxonomy" id="459658"/>
    <lineage>
        <taxon>Bacteria</taxon>
        <taxon>Bacillati</taxon>
        <taxon>Actinomycetota</taxon>
        <taxon>Actinomycetes</taxon>
        <taxon>Kitasatosporales</taxon>
        <taxon>Streptomycetaceae</taxon>
        <taxon>Streptomyces</taxon>
        <taxon>Streptomyces violaceusniger group</taxon>
    </lineage>
</organism>
<evidence type="ECO:0000313" key="18">
    <source>
        <dbReference type="EMBL" id="MCQ8835984.1"/>
    </source>
</evidence>
<keyword evidence="19" id="KW-1185">Reference proteome</keyword>
<dbReference type="GO" id="GO:0004160">
    <property type="term" value="F:dihydroxy-acid dehydratase activity"/>
    <property type="evidence" value="ECO:0007669"/>
    <property type="project" value="UniProtKB-UniRule"/>
</dbReference>
<dbReference type="RefSeq" id="WP_257636074.1">
    <property type="nucleotide sequence ID" value="NZ_JANIIC010000099.1"/>
</dbReference>
<reference evidence="18" key="1">
    <citation type="submission" date="2022-06" db="EMBL/GenBank/DDBJ databases">
        <title>WGS of actinobacteria.</title>
        <authorList>
            <person name="Thawai C."/>
        </authorList>
    </citation>
    <scope>NUCLEOTIDE SEQUENCE</scope>
    <source>
        <strain evidence="18">DSM 42010</strain>
    </source>
</reference>
<evidence type="ECO:0000256" key="10">
    <source>
        <dbReference type="ARBA" id="ARBA00023304"/>
    </source>
</evidence>
<dbReference type="SUPFAM" id="SSF52016">
    <property type="entry name" value="LeuD/IlvD-like"/>
    <property type="match status" value="1"/>
</dbReference>
<dbReference type="Pfam" id="PF00920">
    <property type="entry name" value="ILVD_EDD_N"/>
    <property type="match status" value="1"/>
</dbReference>
<keyword evidence="5 15" id="KW-0479">Metal-binding</keyword>
<evidence type="ECO:0000256" key="8">
    <source>
        <dbReference type="ARBA" id="ARBA00023014"/>
    </source>
</evidence>
<feature type="domain" description="Dihydroxy-acid/6-phosphogluconate dehydratase C-terminal" evidence="17">
    <location>
        <begin position="360"/>
        <end position="549"/>
    </location>
</feature>
<dbReference type="InterPro" id="IPR037237">
    <property type="entry name" value="IlvD/EDD_N"/>
</dbReference>
<gene>
    <name evidence="15 18" type="primary">ilvD</name>
    <name evidence="18" type="ORF">NQU54_44965</name>
</gene>
<evidence type="ECO:0000256" key="5">
    <source>
        <dbReference type="ARBA" id="ARBA00022723"/>
    </source>
</evidence>
<keyword evidence="10 15" id="KW-0100">Branched-chain amino acid biosynthesis</keyword>
<evidence type="ECO:0000256" key="4">
    <source>
        <dbReference type="ARBA" id="ARBA00022714"/>
    </source>
</evidence>
<evidence type="ECO:0000256" key="3">
    <source>
        <dbReference type="ARBA" id="ARBA00022605"/>
    </source>
</evidence>
<evidence type="ECO:0000313" key="19">
    <source>
        <dbReference type="Proteomes" id="UP001142400"/>
    </source>
</evidence>
<feature type="binding site" evidence="15">
    <location>
        <position position="442"/>
    </location>
    <ligand>
        <name>Mg(2+)</name>
        <dbReference type="ChEBI" id="CHEBI:18420"/>
    </ligand>
</feature>
<evidence type="ECO:0000259" key="16">
    <source>
        <dbReference type="Pfam" id="PF00920"/>
    </source>
</evidence>
<dbReference type="PANTHER" id="PTHR21000">
    <property type="entry name" value="DIHYDROXY-ACID DEHYDRATASE DAD"/>
    <property type="match status" value="1"/>
</dbReference>
<dbReference type="NCBIfam" id="TIGR00110">
    <property type="entry name" value="ilvD"/>
    <property type="match status" value="1"/>
</dbReference>
<dbReference type="HAMAP" id="MF_00012">
    <property type="entry name" value="IlvD"/>
    <property type="match status" value="1"/>
</dbReference>
<dbReference type="InterPro" id="IPR050165">
    <property type="entry name" value="DHAD_IlvD/Edd"/>
</dbReference>
<dbReference type="GO" id="GO:0009099">
    <property type="term" value="P:L-valine biosynthetic process"/>
    <property type="evidence" value="ECO:0007669"/>
    <property type="project" value="UniProtKB-UniRule"/>
</dbReference>
<proteinExistence type="inferred from homology"/>
<dbReference type="InterPro" id="IPR000581">
    <property type="entry name" value="ILV_EDD_N"/>
</dbReference>
<keyword evidence="8 15" id="KW-0411">Iron-sulfur</keyword>
<evidence type="ECO:0000259" key="17">
    <source>
        <dbReference type="Pfam" id="PF24877"/>
    </source>
</evidence>
<evidence type="ECO:0000256" key="15">
    <source>
        <dbReference type="HAMAP-Rule" id="MF_00012"/>
    </source>
</evidence>
<dbReference type="Proteomes" id="UP001142400">
    <property type="component" value="Unassembled WGS sequence"/>
</dbReference>
<sequence>MSIKPNGLFVGRDRAPARAAMRAMGLTTEDLSKPMIGVAHSWIGTMPCNLNHRSLAQEVMHGVRAAGGTPVEINTIAISDVITMGTEGMRTSLVSREVIADSIELVCRGHGLDGLVTLAGCDKTIPAAALAHVRLGIPGAVIYSGTVLPGRHRGREVTLQDVFEAVGRAAADGTDEELEELERNACPGVGACAGHYTANTMAMAMEFLGLSPFGSMDPPAMDPRKKEAGRQAGELVMCMVEQGLTPDRILSTGSFHNAIVAGVATGGSTNLVLHLLAIAHEAGIPLSIDDFDKISTGTPVIADLRPSGRFTAVDLDRAGGTRLLARRLLDAGLLAGAERTVTGRTVAEEASQARETAGQQVLTTVERPLAVTGGLTVLKGNLAPEGSVVKSSGAVLRRLTGPAVVFESEETAMAAVQAGRVRAGDVVVVRYEGPRGGPGMREMLGVTAALVGRGLGPSVGLVTDGRFSGATRGLMAGHVAPEAAEGGPLAAVRDGDLITIDVDGRELSVDLTAGELSERLKGWTAPEPKYATGVMAKYRSTVSSATLGAVTTAVPVPAAVVPRAS</sequence>
<keyword evidence="4 15" id="KW-0001">2Fe-2S</keyword>
<keyword evidence="9 15" id="KW-0456">Lyase</keyword>
<comment type="caution">
    <text evidence="15">Lacks conserved residue(s) required for the propagation of feature annotation.</text>
</comment>
<feature type="active site" description="Proton acceptor" evidence="15">
    <location>
        <position position="468"/>
    </location>
</feature>
<dbReference type="FunFam" id="3.50.30.80:FF:000001">
    <property type="entry name" value="Dihydroxy-acid dehydratase"/>
    <property type="match status" value="1"/>
</dbReference>
<keyword evidence="6 15" id="KW-0460">Magnesium</keyword>
<dbReference type="PROSITE" id="PS00887">
    <property type="entry name" value="ILVD_EDD_2"/>
    <property type="match status" value="1"/>
</dbReference>
<dbReference type="EC" id="4.2.1.9" evidence="14 15"/>
<dbReference type="InterPro" id="IPR020558">
    <property type="entry name" value="DiOHA_6PGluconate_deHydtase_CS"/>
</dbReference>
<feature type="binding site" description="via carbamate group" evidence="15">
    <location>
        <position position="123"/>
    </location>
    <ligand>
        <name>Mg(2+)</name>
        <dbReference type="ChEBI" id="CHEBI:18420"/>
    </ligand>
</feature>
<comment type="subunit">
    <text evidence="15">Homodimer.</text>
</comment>